<gene>
    <name evidence="1" type="ORF">S01H4_01826</name>
</gene>
<evidence type="ECO:0000313" key="1">
    <source>
        <dbReference type="EMBL" id="GAG71235.1"/>
    </source>
</evidence>
<comment type="caution">
    <text evidence="1">The sequence shown here is derived from an EMBL/GenBank/DDBJ whole genome shotgun (WGS) entry which is preliminary data.</text>
</comment>
<name>X0ZNA1_9ZZZZ</name>
<reference evidence="1" key="1">
    <citation type="journal article" date="2014" name="Front. Microbiol.">
        <title>High frequency of phylogenetically diverse reductive dehalogenase-homologous genes in deep subseafloor sedimentary metagenomes.</title>
        <authorList>
            <person name="Kawai M."/>
            <person name="Futagami T."/>
            <person name="Toyoda A."/>
            <person name="Takaki Y."/>
            <person name="Nishi S."/>
            <person name="Hori S."/>
            <person name="Arai W."/>
            <person name="Tsubouchi T."/>
            <person name="Morono Y."/>
            <person name="Uchiyama I."/>
            <person name="Ito T."/>
            <person name="Fujiyama A."/>
            <person name="Inagaki F."/>
            <person name="Takami H."/>
        </authorList>
    </citation>
    <scope>NUCLEOTIDE SEQUENCE</scope>
    <source>
        <strain evidence="1">Expedition CK06-06</strain>
    </source>
</reference>
<protein>
    <submittedName>
        <fullName evidence="1">Uncharacterized protein</fullName>
    </submittedName>
</protein>
<dbReference type="EMBL" id="BART01000360">
    <property type="protein sequence ID" value="GAG71235.1"/>
    <property type="molecule type" value="Genomic_DNA"/>
</dbReference>
<sequence length="31" mass="3757">DEDIPTHKAANVMVERKINKARKKRKIYYKL</sequence>
<accession>X0ZNA1</accession>
<proteinExistence type="predicted"/>
<feature type="non-terminal residue" evidence="1">
    <location>
        <position position="1"/>
    </location>
</feature>
<dbReference type="AlphaFoldDB" id="X0ZNA1"/>
<organism evidence="1">
    <name type="scientific">marine sediment metagenome</name>
    <dbReference type="NCBI Taxonomy" id="412755"/>
    <lineage>
        <taxon>unclassified sequences</taxon>
        <taxon>metagenomes</taxon>
        <taxon>ecological metagenomes</taxon>
    </lineage>
</organism>